<dbReference type="AlphaFoldDB" id="A0A1H9F2V6"/>
<feature type="domain" description="Amine oxidase" evidence="6">
    <location>
        <begin position="12"/>
        <end position="486"/>
    </location>
</feature>
<proteinExistence type="inferred from homology"/>
<gene>
    <name evidence="7" type="ORF">SAMN05444359_10863</name>
</gene>
<dbReference type="SUPFAM" id="SSF51905">
    <property type="entry name" value="FAD/NAD(P)-binding domain"/>
    <property type="match status" value="1"/>
</dbReference>
<dbReference type="OrthoDB" id="9774675at2"/>
<dbReference type="Pfam" id="PF01593">
    <property type="entry name" value="Amino_oxidase"/>
    <property type="match status" value="1"/>
</dbReference>
<keyword evidence="3 5" id="KW-0125">Carotenoid biosynthesis</keyword>
<dbReference type="InterPro" id="IPR014105">
    <property type="entry name" value="Carotenoid/retinoid_OxRdtase"/>
</dbReference>
<dbReference type="InterPro" id="IPR002937">
    <property type="entry name" value="Amino_oxidase"/>
</dbReference>
<protein>
    <submittedName>
        <fullName evidence="7">Phytoene desaturase</fullName>
    </submittedName>
</protein>
<evidence type="ECO:0000256" key="3">
    <source>
        <dbReference type="ARBA" id="ARBA00022746"/>
    </source>
</evidence>
<dbReference type="PROSITE" id="PS51257">
    <property type="entry name" value="PROKAR_LIPOPROTEIN"/>
    <property type="match status" value="1"/>
</dbReference>
<dbReference type="Proteomes" id="UP000199021">
    <property type="component" value="Unassembled WGS sequence"/>
</dbReference>
<dbReference type="Gene3D" id="3.50.50.60">
    <property type="entry name" value="FAD/NAD(P)-binding domain"/>
    <property type="match status" value="2"/>
</dbReference>
<evidence type="ECO:0000313" key="8">
    <source>
        <dbReference type="Proteomes" id="UP000199021"/>
    </source>
</evidence>
<comment type="similarity">
    <text evidence="2 5">Belongs to the carotenoid/retinoid oxidoreductase family.</text>
</comment>
<comment type="pathway">
    <text evidence="1 5">Carotenoid biosynthesis.</text>
</comment>
<dbReference type="GO" id="GO:0016117">
    <property type="term" value="P:carotenoid biosynthetic process"/>
    <property type="evidence" value="ECO:0007669"/>
    <property type="project" value="UniProtKB-KW"/>
</dbReference>
<reference evidence="8" key="1">
    <citation type="submission" date="2016-10" db="EMBL/GenBank/DDBJ databases">
        <authorList>
            <person name="Varghese N."/>
            <person name="Submissions S."/>
        </authorList>
    </citation>
    <scope>NUCLEOTIDE SEQUENCE [LARGE SCALE GENOMIC DNA]</scope>
    <source>
        <strain evidence="8">DSM 24740</strain>
    </source>
</reference>
<name>A0A1H9F2V6_9BACT</name>
<dbReference type="PANTHER" id="PTHR43734:SF1">
    <property type="entry name" value="PHYTOENE DESATURASE"/>
    <property type="match status" value="1"/>
</dbReference>
<evidence type="ECO:0000256" key="1">
    <source>
        <dbReference type="ARBA" id="ARBA00004829"/>
    </source>
</evidence>
<evidence type="ECO:0000313" key="7">
    <source>
        <dbReference type="EMBL" id="SEQ32296.1"/>
    </source>
</evidence>
<dbReference type="NCBIfam" id="TIGR02734">
    <property type="entry name" value="crtI_fam"/>
    <property type="match status" value="1"/>
</dbReference>
<sequence length="508" mass="57391">MSKQITIVGAGFAGLSSACYLAREGYKVRILEKNEGLGGRARTFQEAGFQFDMGPSWYWMPEVFENFFNDFGSSAAEHYELVRLDPSYEICFGKDDLMDVPADTKELFALFEKLEPGSSANLQKFLDEAEYKYRVGLGEFVQKPGHSIMDFADFRVVKAAMKLQMLTDMGTYVRKLFKHPQLRQLLEFPVLFLGATPENTPALYSLMNYADLKLGTWYPLGGMHKIIEGMVLVAKGLGVEIHAGSPVKSVESQKGIVSQVTLADGTSFATDILVCSADYHHFEQEVLSPKDRVYSEAYWQKRVMAPSSLLFYVGIDRKIPGLHHHTLFFDADFHQHAHDIYEEPAWPEDPLFYVCAPSVTDASVAPAGHENLFFLLPLAPDLDDTDERREHYWELMCERFEQRTGVDIRPHVVYRRAFAHKEFKEDYNAFRGNAYGLANTLTQTAFLKPKLRSKKLRNLWYTGQLTTPGPGMPPSIISGEVAARDIHRSITGAKELSTAKPQPVTDHV</sequence>
<dbReference type="GO" id="GO:0016491">
    <property type="term" value="F:oxidoreductase activity"/>
    <property type="evidence" value="ECO:0007669"/>
    <property type="project" value="UniProtKB-KW"/>
</dbReference>
<dbReference type="EMBL" id="FOFB01000008">
    <property type="protein sequence ID" value="SEQ32296.1"/>
    <property type="molecule type" value="Genomic_DNA"/>
</dbReference>
<dbReference type="RefSeq" id="WP_090167452.1">
    <property type="nucleotide sequence ID" value="NZ_FOFB01000008.1"/>
</dbReference>
<dbReference type="InParanoid" id="A0A1H9F2V6"/>
<accession>A0A1H9F2V6</accession>
<dbReference type="PANTHER" id="PTHR43734">
    <property type="entry name" value="PHYTOENE DESATURASE"/>
    <property type="match status" value="1"/>
</dbReference>
<evidence type="ECO:0000256" key="5">
    <source>
        <dbReference type="RuleBase" id="RU362075"/>
    </source>
</evidence>
<evidence type="ECO:0000256" key="4">
    <source>
        <dbReference type="ARBA" id="ARBA00023002"/>
    </source>
</evidence>
<organism evidence="7 8">
    <name type="scientific">Neolewinella agarilytica</name>
    <dbReference type="NCBI Taxonomy" id="478744"/>
    <lineage>
        <taxon>Bacteria</taxon>
        <taxon>Pseudomonadati</taxon>
        <taxon>Bacteroidota</taxon>
        <taxon>Saprospiria</taxon>
        <taxon>Saprospirales</taxon>
        <taxon>Lewinellaceae</taxon>
        <taxon>Neolewinella</taxon>
    </lineage>
</organism>
<keyword evidence="8" id="KW-1185">Reference proteome</keyword>
<dbReference type="STRING" id="478744.SAMN05444359_10863"/>
<dbReference type="InterPro" id="IPR036188">
    <property type="entry name" value="FAD/NAD-bd_sf"/>
</dbReference>
<evidence type="ECO:0000256" key="2">
    <source>
        <dbReference type="ARBA" id="ARBA00006046"/>
    </source>
</evidence>
<evidence type="ECO:0000259" key="6">
    <source>
        <dbReference type="Pfam" id="PF01593"/>
    </source>
</evidence>
<keyword evidence="4 5" id="KW-0560">Oxidoreductase</keyword>